<dbReference type="PROSITE" id="PS00362">
    <property type="entry name" value="RIBOSOMAL_S15"/>
    <property type="match status" value="1"/>
</dbReference>
<evidence type="ECO:0000256" key="1">
    <source>
        <dbReference type="ARBA" id="ARBA00022980"/>
    </source>
</evidence>
<dbReference type="NCBIfam" id="TIGR00952">
    <property type="entry name" value="S15_bact"/>
    <property type="match status" value="1"/>
</dbReference>
<dbReference type="AlphaFoldDB" id="D1YI21"/>
<dbReference type="PANTHER" id="PTHR23321">
    <property type="entry name" value="RIBOSOMAL PROTEIN S15, BACTERIAL AND ORGANELLAR"/>
    <property type="match status" value="1"/>
</dbReference>
<evidence type="ECO:0000313" key="8">
    <source>
        <dbReference type="Proteomes" id="UP000003684"/>
    </source>
</evidence>
<sequence>MNAHLKANKQDHHSYVGLLKKIGHRRNLLRYLKNKDIQRYRDLINKLGLRR</sequence>
<accession>D1YI21</accession>
<comment type="similarity">
    <text evidence="4">Belongs to the universal ribosomal protein uS15 family.</text>
</comment>
<evidence type="ECO:0000256" key="3">
    <source>
        <dbReference type="ARBA" id="ARBA00035313"/>
    </source>
</evidence>
<dbReference type="GO" id="GO:0006412">
    <property type="term" value="P:translation"/>
    <property type="evidence" value="ECO:0007669"/>
    <property type="project" value="InterPro"/>
</dbReference>
<protein>
    <recommendedName>
        <fullName evidence="3 5">30S ribosomal protein S15</fullName>
    </recommendedName>
</protein>
<evidence type="ECO:0000256" key="2">
    <source>
        <dbReference type="ARBA" id="ARBA00023274"/>
    </source>
</evidence>
<dbReference type="InterPro" id="IPR005290">
    <property type="entry name" value="Ribosomal_uS15_bac-type"/>
</dbReference>
<dbReference type="InterPro" id="IPR009068">
    <property type="entry name" value="uS15_NS1_RNA-bd_sf"/>
</dbReference>
<evidence type="ECO:0000256" key="6">
    <source>
        <dbReference type="RuleBase" id="RU004524"/>
    </source>
</evidence>
<comment type="caution">
    <text evidence="7">The sequence shown here is derived from an EMBL/GenBank/DDBJ whole genome shotgun (WGS) entry which is preliminary data.</text>
</comment>
<dbReference type="GO" id="GO:0019843">
    <property type="term" value="F:rRNA binding"/>
    <property type="evidence" value="ECO:0007669"/>
    <property type="project" value="UniProtKB-KW"/>
</dbReference>
<dbReference type="SUPFAM" id="SSF47060">
    <property type="entry name" value="S15/NS1 RNA-binding domain"/>
    <property type="match status" value="1"/>
</dbReference>
<keyword evidence="1 4" id="KW-0689">Ribosomal protein</keyword>
<dbReference type="GO" id="GO:0022627">
    <property type="term" value="C:cytosolic small ribosomal subunit"/>
    <property type="evidence" value="ECO:0007669"/>
    <property type="project" value="TreeGrafter"/>
</dbReference>
<keyword evidence="6" id="KW-0699">rRNA-binding</keyword>
<evidence type="ECO:0000256" key="5">
    <source>
        <dbReference type="RuleBase" id="RU003920"/>
    </source>
</evidence>
<proteinExistence type="inferred from homology"/>
<keyword evidence="6" id="KW-0694">RNA-binding</keyword>
<dbReference type="SMART" id="SM01387">
    <property type="entry name" value="Ribosomal_S15"/>
    <property type="match status" value="1"/>
</dbReference>
<gene>
    <name evidence="7" type="primary">rpsO</name>
    <name evidence="7" type="ORF">HMPREF9209_0735</name>
</gene>
<comment type="function">
    <text evidence="6">One of the primary rRNA binding proteins, it binds directly to 16S rRNA where it helps nucleate assembly of the platform of the 30S subunit by binding and bridging several RNA helices of the 16S rRNA.</text>
</comment>
<organism evidence="7 8">
    <name type="scientific">Lactobacillus gasseri 224-1</name>
    <dbReference type="NCBI Taxonomy" id="679196"/>
    <lineage>
        <taxon>Bacteria</taxon>
        <taxon>Bacillati</taxon>
        <taxon>Bacillota</taxon>
        <taxon>Bacilli</taxon>
        <taxon>Lactobacillales</taxon>
        <taxon>Lactobacillaceae</taxon>
        <taxon>Lactobacillus</taxon>
    </lineage>
</organism>
<dbReference type="Proteomes" id="UP000003684">
    <property type="component" value="Unassembled WGS sequence"/>
</dbReference>
<dbReference type="Pfam" id="PF00312">
    <property type="entry name" value="Ribosomal_S15"/>
    <property type="match status" value="1"/>
</dbReference>
<dbReference type="EMBL" id="ADFT01000011">
    <property type="protein sequence ID" value="EFB63254.1"/>
    <property type="molecule type" value="Genomic_DNA"/>
</dbReference>
<keyword evidence="2 4" id="KW-0687">Ribonucleoprotein</keyword>
<name>D1YI21_LACGS</name>
<dbReference type="Gene3D" id="1.10.287.10">
    <property type="entry name" value="S15/NS1, RNA-binding"/>
    <property type="match status" value="1"/>
</dbReference>
<evidence type="ECO:0000256" key="4">
    <source>
        <dbReference type="RuleBase" id="RU003919"/>
    </source>
</evidence>
<dbReference type="InterPro" id="IPR000589">
    <property type="entry name" value="Ribosomal_uS15"/>
</dbReference>
<dbReference type="GO" id="GO:0003735">
    <property type="term" value="F:structural constituent of ribosome"/>
    <property type="evidence" value="ECO:0007669"/>
    <property type="project" value="InterPro"/>
</dbReference>
<dbReference type="PANTHER" id="PTHR23321:SF26">
    <property type="entry name" value="SMALL RIBOSOMAL SUBUNIT PROTEIN US15M"/>
    <property type="match status" value="1"/>
</dbReference>
<evidence type="ECO:0000313" key="7">
    <source>
        <dbReference type="EMBL" id="EFB63254.1"/>
    </source>
</evidence>
<reference evidence="7 8" key="1">
    <citation type="submission" date="2009-12" db="EMBL/GenBank/DDBJ databases">
        <title>Genome Sequence of Lactobacillus gasseri 224-1.</title>
        <authorList>
            <person name="Durkin A.S."/>
            <person name="Madupu R."/>
            <person name="Torralba M."/>
            <person name="Methe B."/>
            <person name="Sutton G."/>
            <person name="Strausberg R.L."/>
            <person name="Nelson K.E."/>
        </authorList>
    </citation>
    <scope>NUCLEOTIDE SEQUENCE [LARGE SCALE GENOMIC DNA]</scope>
    <source>
        <strain evidence="7 8">224-1</strain>
    </source>
</reference>